<feature type="region of interest" description="Disordered" evidence="1">
    <location>
        <begin position="46"/>
        <end position="65"/>
    </location>
</feature>
<keyword evidence="3" id="KW-1185">Reference proteome</keyword>
<protein>
    <submittedName>
        <fullName evidence="2">Uncharacterized protein</fullName>
    </submittedName>
</protein>
<sequence length="65" mass="7033">MGGDKPPEEPCLSVNASRPLIIEFDLSILSFVDSIASPDVNQGITGSYGLRDNKSHHPKTQVSYC</sequence>
<evidence type="ECO:0000313" key="3">
    <source>
        <dbReference type="Proteomes" id="UP000054477"/>
    </source>
</evidence>
<accession>A0A0C9Y366</accession>
<reference evidence="3" key="2">
    <citation type="submission" date="2015-01" db="EMBL/GenBank/DDBJ databases">
        <title>Evolutionary Origins and Diversification of the Mycorrhizal Mutualists.</title>
        <authorList>
            <consortium name="DOE Joint Genome Institute"/>
            <consortium name="Mycorrhizal Genomics Consortium"/>
            <person name="Kohler A."/>
            <person name="Kuo A."/>
            <person name="Nagy L.G."/>
            <person name="Floudas D."/>
            <person name="Copeland A."/>
            <person name="Barry K.W."/>
            <person name="Cichocki N."/>
            <person name="Veneault-Fourrey C."/>
            <person name="LaButti K."/>
            <person name="Lindquist E.A."/>
            <person name="Lipzen A."/>
            <person name="Lundell T."/>
            <person name="Morin E."/>
            <person name="Murat C."/>
            <person name="Riley R."/>
            <person name="Ohm R."/>
            <person name="Sun H."/>
            <person name="Tunlid A."/>
            <person name="Henrissat B."/>
            <person name="Grigoriev I.V."/>
            <person name="Hibbett D.S."/>
            <person name="Martin F."/>
        </authorList>
    </citation>
    <scope>NUCLEOTIDE SEQUENCE [LARGE SCALE GENOMIC DNA]</scope>
    <source>
        <strain evidence="3">LaAM-08-1</strain>
    </source>
</reference>
<evidence type="ECO:0000256" key="1">
    <source>
        <dbReference type="SAM" id="MobiDB-lite"/>
    </source>
</evidence>
<reference evidence="2 3" key="1">
    <citation type="submission" date="2014-04" db="EMBL/GenBank/DDBJ databases">
        <authorList>
            <consortium name="DOE Joint Genome Institute"/>
            <person name="Kuo A."/>
            <person name="Kohler A."/>
            <person name="Nagy L.G."/>
            <person name="Floudas D."/>
            <person name="Copeland A."/>
            <person name="Barry K.W."/>
            <person name="Cichocki N."/>
            <person name="Veneault-Fourrey C."/>
            <person name="LaButti K."/>
            <person name="Lindquist E.A."/>
            <person name="Lipzen A."/>
            <person name="Lundell T."/>
            <person name="Morin E."/>
            <person name="Murat C."/>
            <person name="Sun H."/>
            <person name="Tunlid A."/>
            <person name="Henrissat B."/>
            <person name="Grigoriev I.V."/>
            <person name="Hibbett D.S."/>
            <person name="Martin F."/>
            <person name="Nordberg H.P."/>
            <person name="Cantor M.N."/>
            <person name="Hua S.X."/>
        </authorList>
    </citation>
    <scope>NUCLEOTIDE SEQUENCE [LARGE SCALE GENOMIC DNA]</scope>
    <source>
        <strain evidence="2 3">LaAM-08-1</strain>
    </source>
</reference>
<proteinExistence type="predicted"/>
<dbReference type="EMBL" id="KN838591">
    <property type="protein sequence ID" value="KIK02553.1"/>
    <property type="molecule type" value="Genomic_DNA"/>
</dbReference>
<dbReference type="HOGENOM" id="CLU_2850076_0_0_1"/>
<dbReference type="Proteomes" id="UP000054477">
    <property type="component" value="Unassembled WGS sequence"/>
</dbReference>
<organism evidence="2 3">
    <name type="scientific">Laccaria amethystina LaAM-08-1</name>
    <dbReference type="NCBI Taxonomy" id="1095629"/>
    <lineage>
        <taxon>Eukaryota</taxon>
        <taxon>Fungi</taxon>
        <taxon>Dikarya</taxon>
        <taxon>Basidiomycota</taxon>
        <taxon>Agaricomycotina</taxon>
        <taxon>Agaricomycetes</taxon>
        <taxon>Agaricomycetidae</taxon>
        <taxon>Agaricales</taxon>
        <taxon>Agaricineae</taxon>
        <taxon>Hydnangiaceae</taxon>
        <taxon>Laccaria</taxon>
    </lineage>
</organism>
<evidence type="ECO:0000313" key="2">
    <source>
        <dbReference type="EMBL" id="KIK02553.1"/>
    </source>
</evidence>
<dbReference type="AlphaFoldDB" id="A0A0C9Y366"/>
<gene>
    <name evidence="2" type="ORF">K443DRAFT_677501</name>
</gene>
<name>A0A0C9Y366_9AGAR</name>